<accession>L8G3R4</accession>
<reference evidence="3" key="1">
    <citation type="submission" date="2010-09" db="EMBL/GenBank/DDBJ databases">
        <title>The genome sequence of Geomyces destructans 20631-21.</title>
        <authorList>
            <consortium name="The Broad Institute Genome Sequencing Platform"/>
            <person name="Cuomo C.A."/>
            <person name="Blehert D.S."/>
            <person name="Lorch J.M."/>
            <person name="Young S.K."/>
            <person name="Zeng Q."/>
            <person name="Gargeya S."/>
            <person name="Fitzgerald M."/>
            <person name="Haas B."/>
            <person name="Abouelleil A."/>
            <person name="Alvarado L."/>
            <person name="Arachchi H.M."/>
            <person name="Berlin A."/>
            <person name="Brown A."/>
            <person name="Chapman S.B."/>
            <person name="Chen Z."/>
            <person name="Dunbar C."/>
            <person name="Freedman E."/>
            <person name="Gearin G."/>
            <person name="Gellesch M."/>
            <person name="Goldberg J."/>
            <person name="Griggs A."/>
            <person name="Gujja S."/>
            <person name="Heiman D."/>
            <person name="Howarth C."/>
            <person name="Larson L."/>
            <person name="Lui A."/>
            <person name="MacDonald P.J.P."/>
            <person name="Montmayeur A."/>
            <person name="Murphy C."/>
            <person name="Neiman D."/>
            <person name="Pearson M."/>
            <person name="Priest M."/>
            <person name="Roberts A."/>
            <person name="Saif S."/>
            <person name="Shea T."/>
            <person name="Shenoy N."/>
            <person name="Sisk P."/>
            <person name="Stolte C."/>
            <person name="Sykes S."/>
            <person name="Wortman J."/>
            <person name="Nusbaum C."/>
            <person name="Birren B."/>
        </authorList>
    </citation>
    <scope>NUCLEOTIDE SEQUENCE [LARGE SCALE GENOMIC DNA]</scope>
    <source>
        <strain evidence="3">ATCC MYA-4855 / 20631-21</strain>
    </source>
</reference>
<dbReference type="EMBL" id="GL573571">
    <property type="protein sequence ID" value="ELR07910.1"/>
    <property type="molecule type" value="Genomic_DNA"/>
</dbReference>
<sequence>MADSSRWSHSTGEANHILTRLRLTILQANVAVSGIAKDLAATISSGKSAQNEREAKRRAREEKQKAAKEQEWKERQDRERDKDKEKA</sequence>
<protein>
    <submittedName>
        <fullName evidence="2">Uncharacterized protein</fullName>
    </submittedName>
</protein>
<evidence type="ECO:0000313" key="2">
    <source>
        <dbReference type="EMBL" id="ELR07910.1"/>
    </source>
</evidence>
<keyword evidence="3" id="KW-1185">Reference proteome</keyword>
<evidence type="ECO:0000256" key="1">
    <source>
        <dbReference type="SAM" id="MobiDB-lite"/>
    </source>
</evidence>
<proteinExistence type="predicted"/>
<dbReference type="Proteomes" id="UP000011064">
    <property type="component" value="Unassembled WGS sequence"/>
</dbReference>
<organism evidence="2 3">
    <name type="scientific">Pseudogymnoascus destructans (strain ATCC MYA-4855 / 20631-21)</name>
    <name type="common">Bat white-nose syndrome fungus</name>
    <name type="synonym">Geomyces destructans</name>
    <dbReference type="NCBI Taxonomy" id="658429"/>
    <lineage>
        <taxon>Eukaryota</taxon>
        <taxon>Fungi</taxon>
        <taxon>Dikarya</taxon>
        <taxon>Ascomycota</taxon>
        <taxon>Pezizomycotina</taxon>
        <taxon>Leotiomycetes</taxon>
        <taxon>Thelebolales</taxon>
        <taxon>Thelebolaceae</taxon>
        <taxon>Pseudogymnoascus</taxon>
    </lineage>
</organism>
<evidence type="ECO:0000313" key="3">
    <source>
        <dbReference type="Proteomes" id="UP000011064"/>
    </source>
</evidence>
<feature type="region of interest" description="Disordered" evidence="1">
    <location>
        <begin position="44"/>
        <end position="87"/>
    </location>
</feature>
<dbReference type="InParanoid" id="L8G3R4"/>
<dbReference type="HOGENOM" id="CLU_2623107_0_0_1"/>
<name>L8G3R4_PSED2</name>
<gene>
    <name evidence="2" type="ORF">GMDG_08558</name>
</gene>
<feature type="compositionally biased region" description="Basic and acidic residues" evidence="1">
    <location>
        <begin position="50"/>
        <end position="87"/>
    </location>
</feature>
<dbReference type="VEuPathDB" id="FungiDB:GMDG_08558"/>
<dbReference type="AlphaFoldDB" id="L8G3R4"/>